<dbReference type="Proteomes" id="UP000410492">
    <property type="component" value="Unassembled WGS sequence"/>
</dbReference>
<evidence type="ECO:0000256" key="1">
    <source>
        <dbReference type="SAM" id="Phobius"/>
    </source>
</evidence>
<keyword evidence="1" id="KW-1133">Transmembrane helix</keyword>
<keyword evidence="1" id="KW-0472">Membrane</keyword>
<evidence type="ECO:0000313" key="2">
    <source>
        <dbReference type="EMBL" id="VEN64695.1"/>
    </source>
</evidence>
<dbReference type="EMBL" id="CAACVG010015677">
    <property type="protein sequence ID" value="VEN64695.1"/>
    <property type="molecule type" value="Genomic_DNA"/>
</dbReference>
<accession>A0A653DYR0</accession>
<gene>
    <name evidence="2" type="ORF">CALMAC_LOCUS21168</name>
</gene>
<sequence>MDSYNLGFKALMVLLIVISTIILIFCIVLYTITIIGC</sequence>
<protein>
    <submittedName>
        <fullName evidence="2">Uncharacterized protein</fullName>
    </submittedName>
</protein>
<organism evidence="2 3">
    <name type="scientific">Callosobruchus maculatus</name>
    <name type="common">Southern cowpea weevil</name>
    <name type="synonym">Pulse bruchid</name>
    <dbReference type="NCBI Taxonomy" id="64391"/>
    <lineage>
        <taxon>Eukaryota</taxon>
        <taxon>Metazoa</taxon>
        <taxon>Ecdysozoa</taxon>
        <taxon>Arthropoda</taxon>
        <taxon>Hexapoda</taxon>
        <taxon>Insecta</taxon>
        <taxon>Pterygota</taxon>
        <taxon>Neoptera</taxon>
        <taxon>Endopterygota</taxon>
        <taxon>Coleoptera</taxon>
        <taxon>Polyphaga</taxon>
        <taxon>Cucujiformia</taxon>
        <taxon>Chrysomeloidea</taxon>
        <taxon>Chrysomelidae</taxon>
        <taxon>Bruchinae</taxon>
        <taxon>Bruchini</taxon>
        <taxon>Callosobruchus</taxon>
    </lineage>
</organism>
<dbReference type="AlphaFoldDB" id="A0A653DYR0"/>
<feature type="transmembrane region" description="Helical" evidence="1">
    <location>
        <begin position="12"/>
        <end position="35"/>
    </location>
</feature>
<keyword evidence="1" id="KW-0812">Transmembrane</keyword>
<evidence type="ECO:0000313" key="3">
    <source>
        <dbReference type="Proteomes" id="UP000410492"/>
    </source>
</evidence>
<name>A0A653DYR0_CALMS</name>
<keyword evidence="3" id="KW-1185">Reference proteome</keyword>
<proteinExistence type="predicted"/>
<reference evidence="2 3" key="1">
    <citation type="submission" date="2019-01" db="EMBL/GenBank/DDBJ databases">
        <authorList>
            <person name="Sayadi A."/>
        </authorList>
    </citation>
    <scope>NUCLEOTIDE SEQUENCE [LARGE SCALE GENOMIC DNA]</scope>
</reference>